<dbReference type="Proteomes" id="UP000216605">
    <property type="component" value="Unassembled WGS sequence"/>
</dbReference>
<proteinExistence type="predicted"/>
<dbReference type="OrthoDB" id="9769734at2"/>
<evidence type="ECO:0000313" key="2">
    <source>
        <dbReference type="Proteomes" id="UP000216605"/>
    </source>
</evidence>
<protein>
    <submittedName>
        <fullName evidence="1">Uncharacterized protein</fullName>
    </submittedName>
</protein>
<dbReference type="RefSeq" id="WP_094415992.1">
    <property type="nucleotide sequence ID" value="NZ_NOXV01000296.1"/>
</dbReference>
<dbReference type="EMBL" id="NOXV01000296">
    <property type="protein sequence ID" value="OYQ34009.1"/>
    <property type="molecule type" value="Genomic_DNA"/>
</dbReference>
<organism evidence="1 2">
    <name type="scientific">Flavobacterium cyanobacteriorum</name>
    <dbReference type="NCBI Taxonomy" id="2022802"/>
    <lineage>
        <taxon>Bacteria</taxon>
        <taxon>Pseudomonadati</taxon>
        <taxon>Bacteroidota</taxon>
        <taxon>Flavobacteriia</taxon>
        <taxon>Flavobacteriales</taxon>
        <taxon>Flavobacteriaceae</taxon>
        <taxon>Flavobacterium</taxon>
    </lineage>
</organism>
<dbReference type="AlphaFoldDB" id="A0A255YXW0"/>
<gene>
    <name evidence="1" type="ORF">CHU92_12280</name>
</gene>
<dbReference type="Pfam" id="PF08665">
    <property type="entry name" value="PglZ"/>
    <property type="match status" value="1"/>
</dbReference>
<keyword evidence="2" id="KW-1185">Reference proteome</keyword>
<accession>A0A255YXW0</accession>
<evidence type="ECO:0000313" key="1">
    <source>
        <dbReference type="EMBL" id="OYQ34009.1"/>
    </source>
</evidence>
<sequence length="746" mass="85717">MTDNWIIQDIEKHIAHRNRVVIIDPSGECAYLLPYIEKQHYTILKTETSNKEEWQRIKEELMLRYEAESKHKAEKVVFYVTRPKTELSFLFDYCFTHGCVDLSNPVEWLRKKLFTSTGHQITLDNPMLLTAAKLGIGKDIAWWKKILQNLEELVSIEDELIPFLSTPESFFKDKEADVKRLFEEKLFELIGQTYRKVPAKTLATEVVNHLFSSLLNNAITPELLSIYHKWLDSHTYSKALQNYIDTYKIDTQLNIWNVHPDHCFVAIDIKQLQQITANFRDKVFVKEKLQKLHHRIKSRKAHAFVPQWWADVMILFEFANKPLAHCNSLEKVTTFYTTDFHKADRAIRNIYASFLQDQEIVRPLQEHYESLNHELLQHWFDYSSQYQPNQQGFLPQLITQSKPGTAIIVGDGVRYEIAAFIASQLQQKCKVSLDIMLADMPSETEHNMSALYVGNNEVLPVHKDREKKLSESTGKEITYMNLEALHYGIKADYLLLTYKDIDSAGEKLQMGAIKLFNEFENVLAEKIELLLKMGYHQVHLVTDHGFVLTGLLDEADKIDPIVTGKKDVSERFIRTTEKQSGTDWISFEKTYGEFKYVYAAKSHRPFKSKGVYGFSHGGFTPQEIIIPNFVFSKDAPTTKGLEVNITNKKELSEVTGELFGLKIQATAKADDLFSASRKIQVLLYANNITYSSSNIITIEPGATQSFDFSFGGHNEIIAVVVDATSQEQIDSVKIKKSNARDLGGLI</sequence>
<name>A0A255YXW0_9FLAO</name>
<reference evidence="1 2" key="1">
    <citation type="submission" date="2017-07" db="EMBL/GenBank/DDBJ databases">
        <title>Flavobacterium cyanobacteriorum sp. nov., isolated from cyanobacterial aggregates in a eutrophic lake.</title>
        <authorList>
            <person name="Cai H."/>
        </authorList>
    </citation>
    <scope>NUCLEOTIDE SEQUENCE [LARGE SCALE GENOMIC DNA]</scope>
    <source>
        <strain evidence="1 2">TH021</strain>
    </source>
</reference>
<comment type="caution">
    <text evidence="1">The sequence shown here is derived from an EMBL/GenBank/DDBJ whole genome shotgun (WGS) entry which is preliminary data.</text>
</comment>